<evidence type="ECO:0000259" key="7">
    <source>
        <dbReference type="Pfam" id="PF02656"/>
    </source>
</evidence>
<evidence type="ECO:0000313" key="8">
    <source>
        <dbReference type="EMBL" id="MBM9506133.1"/>
    </source>
</evidence>
<name>A0ABS2TS10_9ACTN</name>
<organism evidence="8 9">
    <name type="scientific">Actinacidiphila acididurans</name>
    <dbReference type="NCBI Taxonomy" id="2784346"/>
    <lineage>
        <taxon>Bacteria</taxon>
        <taxon>Bacillati</taxon>
        <taxon>Actinomycetota</taxon>
        <taxon>Actinomycetes</taxon>
        <taxon>Kitasatosporales</taxon>
        <taxon>Streptomycetaceae</taxon>
        <taxon>Actinacidiphila</taxon>
    </lineage>
</organism>
<keyword evidence="4 6" id="KW-0472">Membrane</keyword>
<gene>
    <name evidence="8" type="ORF">ITX44_16550</name>
</gene>
<feature type="transmembrane region" description="Helical" evidence="6">
    <location>
        <begin position="114"/>
        <end position="135"/>
    </location>
</feature>
<dbReference type="InterPro" id="IPR003807">
    <property type="entry name" value="DUF202"/>
</dbReference>
<evidence type="ECO:0000313" key="9">
    <source>
        <dbReference type="Proteomes" id="UP000749040"/>
    </source>
</evidence>
<dbReference type="Pfam" id="PF02656">
    <property type="entry name" value="DUF202"/>
    <property type="match status" value="1"/>
</dbReference>
<feature type="transmembrane region" description="Helical" evidence="6">
    <location>
        <begin position="147"/>
        <end position="172"/>
    </location>
</feature>
<dbReference type="EMBL" id="JADKYB010000008">
    <property type="protein sequence ID" value="MBM9506133.1"/>
    <property type="molecule type" value="Genomic_DNA"/>
</dbReference>
<comment type="caution">
    <text evidence="8">The sequence shown here is derived from an EMBL/GenBank/DDBJ whole genome shotgun (WGS) entry which is preliminary data.</text>
</comment>
<keyword evidence="9" id="KW-1185">Reference proteome</keyword>
<evidence type="ECO:0000256" key="3">
    <source>
        <dbReference type="ARBA" id="ARBA00022989"/>
    </source>
</evidence>
<accession>A0ABS2TS10</accession>
<evidence type="ECO:0000256" key="5">
    <source>
        <dbReference type="SAM" id="MobiDB-lite"/>
    </source>
</evidence>
<keyword evidence="3 6" id="KW-1133">Transmembrane helix</keyword>
<reference evidence="8 9" key="1">
    <citation type="submission" date="2021-01" db="EMBL/GenBank/DDBJ databases">
        <title>Streptomyces acididurans sp. nov., isolated from a peat swamp forest soil.</title>
        <authorList>
            <person name="Chantavorakit T."/>
            <person name="Duangmal K."/>
        </authorList>
    </citation>
    <scope>NUCLEOTIDE SEQUENCE [LARGE SCALE GENOMIC DNA]</scope>
    <source>
        <strain evidence="8 9">KK5PA1</strain>
    </source>
</reference>
<feature type="compositionally biased region" description="Gly residues" evidence="5">
    <location>
        <begin position="1"/>
        <end position="45"/>
    </location>
</feature>
<feature type="region of interest" description="Disordered" evidence="5">
    <location>
        <begin position="1"/>
        <end position="84"/>
    </location>
</feature>
<feature type="domain" description="DUF202" evidence="7">
    <location>
        <begin position="77"/>
        <end position="140"/>
    </location>
</feature>
<proteinExistence type="predicted"/>
<evidence type="ECO:0000256" key="4">
    <source>
        <dbReference type="ARBA" id="ARBA00023136"/>
    </source>
</evidence>
<comment type="subcellular location">
    <subcellularLocation>
        <location evidence="1">Endomembrane system</location>
        <topology evidence="1">Multi-pass membrane protein</topology>
    </subcellularLocation>
</comment>
<dbReference type="Proteomes" id="UP000749040">
    <property type="component" value="Unassembled WGS sequence"/>
</dbReference>
<evidence type="ECO:0000256" key="1">
    <source>
        <dbReference type="ARBA" id="ARBA00004127"/>
    </source>
</evidence>
<evidence type="ECO:0000256" key="6">
    <source>
        <dbReference type="SAM" id="Phobius"/>
    </source>
</evidence>
<evidence type="ECO:0000256" key="2">
    <source>
        <dbReference type="ARBA" id="ARBA00022692"/>
    </source>
</evidence>
<keyword evidence="2 6" id="KW-0812">Transmembrane</keyword>
<protein>
    <submittedName>
        <fullName evidence="8">DUF202 domain-containing protein</fullName>
    </submittedName>
</protein>
<feature type="compositionally biased region" description="Basic and acidic residues" evidence="5">
    <location>
        <begin position="73"/>
        <end position="84"/>
    </location>
</feature>
<sequence>MSAGGRGPDGTDESGGTGDGSRAGGSHGRIRGPGPGGGSWHGGGPGPDPRSGQAGGTGPDSGSASAPGVTATETERDPGLQPERTRLAWRRTTLSCAVAAVLAIRQVLHAGGGASSAIAVALAALVFLAFLRLAHLRMVRLGAARPAAMPAGVALAAAGCTIALAVFGAAVLR</sequence>